<evidence type="ECO:0000256" key="1">
    <source>
        <dbReference type="ARBA" id="ARBA00004651"/>
    </source>
</evidence>
<feature type="transmembrane region" description="Helical" evidence="6">
    <location>
        <begin position="251"/>
        <end position="269"/>
    </location>
</feature>
<evidence type="ECO:0000256" key="5">
    <source>
        <dbReference type="ARBA" id="ARBA00023136"/>
    </source>
</evidence>
<dbReference type="PANTHER" id="PTHR43478:SF1">
    <property type="entry name" value="NA+_H+ ANTIPORTER NHAC-LIKE C-TERMINAL DOMAIN-CONTAINING PROTEIN"/>
    <property type="match status" value="1"/>
</dbReference>
<organism evidence="8 9">
    <name type="scientific">Aliidiomarina soli</name>
    <dbReference type="NCBI Taxonomy" id="1928574"/>
    <lineage>
        <taxon>Bacteria</taxon>
        <taxon>Pseudomonadati</taxon>
        <taxon>Pseudomonadota</taxon>
        <taxon>Gammaproteobacteria</taxon>
        <taxon>Alteromonadales</taxon>
        <taxon>Idiomarinaceae</taxon>
        <taxon>Aliidiomarina</taxon>
    </lineage>
</organism>
<keyword evidence="9" id="KW-1185">Reference proteome</keyword>
<feature type="transmembrane region" description="Helical" evidence="6">
    <location>
        <begin position="275"/>
        <end position="297"/>
    </location>
</feature>
<feature type="transmembrane region" description="Helical" evidence="6">
    <location>
        <begin position="108"/>
        <end position="125"/>
    </location>
</feature>
<keyword evidence="4 6" id="KW-1133">Transmembrane helix</keyword>
<evidence type="ECO:0000256" key="4">
    <source>
        <dbReference type="ARBA" id="ARBA00022989"/>
    </source>
</evidence>
<evidence type="ECO:0000259" key="7">
    <source>
        <dbReference type="Pfam" id="PF03553"/>
    </source>
</evidence>
<feature type="transmembrane region" description="Helical" evidence="6">
    <location>
        <begin position="186"/>
        <end position="208"/>
    </location>
</feature>
<feature type="transmembrane region" description="Helical" evidence="6">
    <location>
        <begin position="443"/>
        <end position="463"/>
    </location>
</feature>
<protein>
    <submittedName>
        <fullName evidence="8">Sodium:proton antiporter</fullName>
    </submittedName>
</protein>
<comment type="caution">
    <text evidence="8">The sequence shown here is derived from an EMBL/GenBank/DDBJ whole genome shotgun (WGS) entry which is preliminary data.</text>
</comment>
<keyword evidence="3 6" id="KW-0812">Transmembrane</keyword>
<sequence length="465" mass="49506">MDGSWYSLLPSLLAIVFAILTRRVILALLGGVLLANGLFYAPDLLSAFLGSVVSLSSALVDPGNMQIWAFTLIIGALFGVLEGGGTFGHFVAALERRRLGNSPRKARLFTWFLGVAVFIESNVSIMTSGTTSRPLYDRLGMSREKLAYLIDSTCAPICILIPLNAWGAFNLGLISAQDIANPLLTFAQSLLFNFYAILAILLALWVAWSGWSIGPMRKADRRALKQAEQNAEATTQPQLASADYNSAAARSVMLSLLSMIVLVPLMLLITGNGSIVQGAGTTSVLVAVSCALGLAVLGARVSLKTSWRRLGWHALQGARKILPLAIILWLAMVLGDMTRMLGTASFITSLIDDSFPVWVLLPTTFILAALTAFAIGSSWGTFAIMLPLAIPLALSLGLPPAPFIAAAISGGIFGDHASPISDTTILASLAAGTEHIDHVRTQLPYALLAAFGTILLYLTYGLWVM</sequence>
<feature type="transmembrane region" description="Helical" evidence="6">
    <location>
        <begin position="67"/>
        <end position="88"/>
    </location>
</feature>
<name>A0A432WCL4_9GAMM</name>
<accession>A0A432WCL4</accession>
<feature type="transmembrane region" description="Helical" evidence="6">
    <location>
        <begin position="318"/>
        <end position="335"/>
    </location>
</feature>
<keyword evidence="5 6" id="KW-0472">Membrane</keyword>
<dbReference type="RefSeq" id="WP_126799685.1">
    <property type="nucleotide sequence ID" value="NZ_PIPO01000006.1"/>
</dbReference>
<reference evidence="8 9" key="1">
    <citation type="journal article" date="2011" name="Front. Microbiol.">
        <title>Genomic signatures of strain selection and enhancement in Bacillus atrophaeus var. globigii, a historical biowarfare simulant.</title>
        <authorList>
            <person name="Gibbons H.S."/>
            <person name="Broomall S.M."/>
            <person name="McNew L.A."/>
            <person name="Daligault H."/>
            <person name="Chapman C."/>
            <person name="Bruce D."/>
            <person name="Karavis M."/>
            <person name="Krepps M."/>
            <person name="McGregor P.A."/>
            <person name="Hong C."/>
            <person name="Park K.H."/>
            <person name="Akmal A."/>
            <person name="Feldman A."/>
            <person name="Lin J.S."/>
            <person name="Chang W.E."/>
            <person name="Higgs B.W."/>
            <person name="Demirev P."/>
            <person name="Lindquist J."/>
            <person name="Liem A."/>
            <person name="Fochler E."/>
            <person name="Read T.D."/>
            <person name="Tapia R."/>
            <person name="Johnson S."/>
            <person name="Bishop-Lilly K.A."/>
            <person name="Detter C."/>
            <person name="Han C."/>
            <person name="Sozhamannan S."/>
            <person name="Rosenzweig C.N."/>
            <person name="Skowronski E.W."/>
        </authorList>
    </citation>
    <scope>NUCLEOTIDE SEQUENCE [LARGE SCALE GENOMIC DNA]</scope>
    <source>
        <strain evidence="8 9">Y4G10-17</strain>
    </source>
</reference>
<evidence type="ECO:0000313" key="8">
    <source>
        <dbReference type="EMBL" id="RUO30199.1"/>
    </source>
</evidence>
<keyword evidence="2" id="KW-1003">Cell membrane</keyword>
<feature type="domain" description="Na+/H+ antiporter NhaC-like C-terminal" evidence="7">
    <location>
        <begin position="179"/>
        <end position="461"/>
    </location>
</feature>
<dbReference type="Proteomes" id="UP000287823">
    <property type="component" value="Unassembled WGS sequence"/>
</dbReference>
<dbReference type="GO" id="GO:0005886">
    <property type="term" value="C:plasma membrane"/>
    <property type="evidence" value="ECO:0007669"/>
    <property type="project" value="UniProtKB-SubCell"/>
</dbReference>
<proteinExistence type="predicted"/>
<comment type="subcellular location">
    <subcellularLocation>
        <location evidence="1">Cell membrane</location>
        <topology evidence="1">Multi-pass membrane protein</topology>
    </subcellularLocation>
</comment>
<evidence type="ECO:0000313" key="9">
    <source>
        <dbReference type="Proteomes" id="UP000287823"/>
    </source>
</evidence>
<evidence type="ECO:0000256" key="6">
    <source>
        <dbReference type="SAM" id="Phobius"/>
    </source>
</evidence>
<dbReference type="Pfam" id="PF03553">
    <property type="entry name" value="Na_H_antiporter"/>
    <property type="match status" value="1"/>
</dbReference>
<gene>
    <name evidence="8" type="ORF">CWE14_12515</name>
</gene>
<dbReference type="EMBL" id="PIPO01000006">
    <property type="protein sequence ID" value="RUO30199.1"/>
    <property type="molecule type" value="Genomic_DNA"/>
</dbReference>
<dbReference type="InterPro" id="IPR018461">
    <property type="entry name" value="Na/H_Antiport_NhaC-like_C"/>
</dbReference>
<evidence type="ECO:0000256" key="3">
    <source>
        <dbReference type="ARBA" id="ARBA00022692"/>
    </source>
</evidence>
<dbReference type="PANTHER" id="PTHR43478">
    <property type="entry name" value="NA+/H+ ANTIPORTER-RELATED"/>
    <property type="match status" value="1"/>
</dbReference>
<evidence type="ECO:0000256" key="2">
    <source>
        <dbReference type="ARBA" id="ARBA00022475"/>
    </source>
</evidence>
<dbReference type="AlphaFoldDB" id="A0A432WCL4"/>
<feature type="transmembrane region" description="Helical" evidence="6">
    <location>
        <begin position="388"/>
        <end position="413"/>
    </location>
</feature>
<feature type="transmembrane region" description="Helical" evidence="6">
    <location>
        <begin position="355"/>
        <end position="376"/>
    </location>
</feature>
<feature type="transmembrane region" description="Helical" evidence="6">
    <location>
        <begin position="39"/>
        <end position="60"/>
    </location>
</feature>